<dbReference type="GO" id="GO:0006282">
    <property type="term" value="P:regulation of DNA repair"/>
    <property type="evidence" value="ECO:0007669"/>
    <property type="project" value="UniProtKB-UniRule"/>
</dbReference>
<dbReference type="PANTHER" id="PTHR33602:SF1">
    <property type="entry name" value="REGULATORY PROTEIN RECX FAMILY PROTEIN"/>
    <property type="match status" value="1"/>
</dbReference>
<evidence type="ECO:0000313" key="10">
    <source>
        <dbReference type="EMBL" id="GIG54255.1"/>
    </source>
</evidence>
<feature type="domain" description="RecX second three-helical" evidence="7">
    <location>
        <begin position="67"/>
        <end position="108"/>
    </location>
</feature>
<dbReference type="InterPro" id="IPR053925">
    <property type="entry name" value="RecX_HTH_3rd"/>
</dbReference>
<feature type="domain" description="RecX first three-helical" evidence="9">
    <location>
        <begin position="21"/>
        <end position="59"/>
    </location>
</feature>
<evidence type="ECO:0000259" key="8">
    <source>
        <dbReference type="Pfam" id="PF21981"/>
    </source>
</evidence>
<organism evidence="10 11">
    <name type="scientific">Demequina activiva</name>
    <dbReference type="NCBI Taxonomy" id="1582364"/>
    <lineage>
        <taxon>Bacteria</taxon>
        <taxon>Bacillati</taxon>
        <taxon>Actinomycetota</taxon>
        <taxon>Actinomycetes</taxon>
        <taxon>Micrococcales</taxon>
        <taxon>Demequinaceae</taxon>
        <taxon>Demequina</taxon>
    </lineage>
</organism>
<accession>A0A919Q0W0</accession>
<sequence length="172" mass="19142">MSPRARPDSAPTTPADPAERAREIALRLLTHSSKSEEQLRDGLISRDVDPAIADEIIARFREVDLLDDTALAASIARTRHQERGKSRRAIDQELRRKGFSSDDIGTALDQISVDDEWEAARSLAAKRWSSLNGHDDQVKVRRVVGMLGRKGYSPDLAFGVVKELQRADRADT</sequence>
<name>A0A919Q0W0_9MICO</name>
<comment type="subcellular location">
    <subcellularLocation>
        <location evidence="1 5">Cytoplasm</location>
    </subcellularLocation>
</comment>
<gene>
    <name evidence="5" type="primary">recX</name>
    <name evidence="10" type="ORF">Dac01nite_10070</name>
</gene>
<dbReference type="GO" id="GO:0005737">
    <property type="term" value="C:cytoplasm"/>
    <property type="evidence" value="ECO:0007669"/>
    <property type="project" value="UniProtKB-SubCell"/>
</dbReference>
<dbReference type="Proteomes" id="UP000652354">
    <property type="component" value="Unassembled WGS sequence"/>
</dbReference>
<dbReference type="Pfam" id="PF02631">
    <property type="entry name" value="RecX_HTH2"/>
    <property type="match status" value="1"/>
</dbReference>
<feature type="compositionally biased region" description="Low complexity" evidence="6">
    <location>
        <begin position="1"/>
        <end position="16"/>
    </location>
</feature>
<evidence type="ECO:0000259" key="7">
    <source>
        <dbReference type="Pfam" id="PF02631"/>
    </source>
</evidence>
<dbReference type="AlphaFoldDB" id="A0A919Q0W0"/>
<evidence type="ECO:0000259" key="9">
    <source>
        <dbReference type="Pfam" id="PF21982"/>
    </source>
</evidence>
<proteinExistence type="inferred from homology"/>
<feature type="domain" description="RecX third three-helical" evidence="8">
    <location>
        <begin position="114"/>
        <end position="158"/>
    </location>
</feature>
<protein>
    <recommendedName>
        <fullName evidence="3 5">Regulatory protein RecX</fullName>
    </recommendedName>
</protein>
<comment type="function">
    <text evidence="5">Modulates RecA activity.</text>
</comment>
<keyword evidence="11" id="KW-1185">Reference proteome</keyword>
<dbReference type="InterPro" id="IPR036388">
    <property type="entry name" value="WH-like_DNA-bd_sf"/>
</dbReference>
<comment type="similarity">
    <text evidence="2 5">Belongs to the RecX family.</text>
</comment>
<dbReference type="InterPro" id="IPR053924">
    <property type="entry name" value="RecX_HTH_2nd"/>
</dbReference>
<reference evidence="10" key="1">
    <citation type="submission" date="2021-01" db="EMBL/GenBank/DDBJ databases">
        <title>Whole genome shotgun sequence of Demequina activiva NBRC 110675.</title>
        <authorList>
            <person name="Komaki H."/>
            <person name="Tamura T."/>
        </authorList>
    </citation>
    <scope>NUCLEOTIDE SEQUENCE</scope>
    <source>
        <strain evidence="10">NBRC 110675</strain>
    </source>
</reference>
<dbReference type="Pfam" id="PF21981">
    <property type="entry name" value="RecX_HTH3"/>
    <property type="match status" value="1"/>
</dbReference>
<comment type="caution">
    <text evidence="10">The sequence shown here is derived from an EMBL/GenBank/DDBJ whole genome shotgun (WGS) entry which is preliminary data.</text>
</comment>
<keyword evidence="4 5" id="KW-0963">Cytoplasm</keyword>
<dbReference type="RefSeq" id="WP_203653824.1">
    <property type="nucleotide sequence ID" value="NZ_BONR01000002.1"/>
</dbReference>
<feature type="region of interest" description="Disordered" evidence="6">
    <location>
        <begin position="1"/>
        <end position="20"/>
    </location>
</feature>
<evidence type="ECO:0000256" key="3">
    <source>
        <dbReference type="ARBA" id="ARBA00018111"/>
    </source>
</evidence>
<dbReference type="Pfam" id="PF21982">
    <property type="entry name" value="RecX_HTH1"/>
    <property type="match status" value="1"/>
</dbReference>
<dbReference type="PANTHER" id="PTHR33602">
    <property type="entry name" value="REGULATORY PROTEIN RECX FAMILY PROTEIN"/>
    <property type="match status" value="1"/>
</dbReference>
<evidence type="ECO:0000256" key="5">
    <source>
        <dbReference type="HAMAP-Rule" id="MF_01114"/>
    </source>
</evidence>
<dbReference type="InterPro" id="IPR003783">
    <property type="entry name" value="Regulatory_RecX"/>
</dbReference>
<evidence type="ECO:0000313" key="11">
    <source>
        <dbReference type="Proteomes" id="UP000652354"/>
    </source>
</evidence>
<evidence type="ECO:0000256" key="1">
    <source>
        <dbReference type="ARBA" id="ARBA00004496"/>
    </source>
</evidence>
<evidence type="ECO:0000256" key="4">
    <source>
        <dbReference type="ARBA" id="ARBA00022490"/>
    </source>
</evidence>
<dbReference type="InterPro" id="IPR053926">
    <property type="entry name" value="RecX_HTH_1st"/>
</dbReference>
<dbReference type="Gene3D" id="1.10.10.10">
    <property type="entry name" value="Winged helix-like DNA-binding domain superfamily/Winged helix DNA-binding domain"/>
    <property type="match status" value="3"/>
</dbReference>
<dbReference type="HAMAP" id="MF_01114">
    <property type="entry name" value="RecX"/>
    <property type="match status" value="1"/>
</dbReference>
<evidence type="ECO:0000256" key="6">
    <source>
        <dbReference type="SAM" id="MobiDB-lite"/>
    </source>
</evidence>
<evidence type="ECO:0000256" key="2">
    <source>
        <dbReference type="ARBA" id="ARBA00009695"/>
    </source>
</evidence>
<dbReference type="EMBL" id="BONR01000002">
    <property type="protein sequence ID" value="GIG54255.1"/>
    <property type="molecule type" value="Genomic_DNA"/>
</dbReference>